<accession>A0A397D9Z4</accession>
<gene>
    <name evidence="9" type="ORF">DYB38_001291</name>
</gene>
<dbReference type="VEuPathDB" id="FungiDB:H257_12026"/>
<evidence type="ECO:0000259" key="8">
    <source>
        <dbReference type="Pfam" id="PF12416"/>
    </source>
</evidence>
<evidence type="ECO:0000256" key="6">
    <source>
        <dbReference type="RuleBase" id="RU004374"/>
    </source>
</evidence>
<dbReference type="PANTHER" id="PTHR11960:SF8">
    <property type="entry name" value="EUKARYOTIC TRANSLATION INITIATION FACTOR 4E1-RELATED"/>
    <property type="match status" value="1"/>
</dbReference>
<dbReference type="VEuPathDB" id="FungiDB:H257_12027"/>
<dbReference type="GO" id="GO:0016281">
    <property type="term" value="C:eukaryotic translation initiation factor 4F complex"/>
    <property type="evidence" value="ECO:0007669"/>
    <property type="project" value="TreeGrafter"/>
</dbReference>
<keyword evidence="7" id="KW-0175">Coiled coil</keyword>
<keyword evidence="5 6" id="KW-0648">Protein biosynthesis</keyword>
<dbReference type="InterPro" id="IPR001040">
    <property type="entry name" value="TIF_eIF_4E"/>
</dbReference>
<dbReference type="GO" id="GO:0000340">
    <property type="term" value="F:RNA 7-methylguanosine cap binding"/>
    <property type="evidence" value="ECO:0007669"/>
    <property type="project" value="TreeGrafter"/>
</dbReference>
<sequence length="999" mass="112637">MADTEGTHPLHTAWSIWELREMSKGNYADKLHKLCTFKTVEDFWGYWNNLPKPSQVLNDGVTKKKLGDRAIESFCFFREGITPEWEDPINLSGGEWQLQAEELDHLWDKLVLGMIGETIDPDNEITGARIIHKNKKDQHSYRFELWLRSRDINLADVIRNDMLDCLNTDNKGKAITRADCVHKTHNALELRVQCTIKGELRSSGSGKRGNAKSKNADGYIWRQDSGVIKWYLTTKELKALKSKAPTLKLYVFGIGDEVHSLGWFFMDLRTPDTALRWIKLVNSKYSGEIHVSSQLRKAPSFPSIPPPPPQQHDLPVVPPTTTGEDDCLDIGDHPDAIYVLSIVVEGATHMGPMVEALLKRCSPLELHAILAKGFWLSYSIFDVVVQTDVFHTLDVAGFDVIRDSFRLKSSLPALAALFTDMAVLPIFLCTVDRILCQVQASLDLVVESHLVYATTEESSAVASSKTAVLLSVAVDGHQVATADIPTHPIRVLSPVGNQPHVAILRNAQGVAVGEVGYECPTEPSRTDAAKLVRGGYSLQLDVVSIKATAAAAWPSDETVVYVQFPHPFYTGPTVHTVTLVSVGYDLVTSEGVLLSENTAEHDLTGLSNMRFDRLSSAHLQLPVMFHVLVKSSKSASTTDDPPICVGHALLSLQYLMHATLSYECDVCGDTMSDWTTHANHLDDVGGRTTTLYKPFTTCDVYVPVMEATPVAILHGCNCAQTLQRERVQFTAEKKAWEIWKRKQQTALDQAEAKRMEALEAEWALREKGRLQTVRDAQQEYMGLEKKLRQTLHDLDVRERSLTKAEEALQHKLTVQKQEMDIVSRKSKSETQHAMSLVEQQKQSSDLIRQQMEDRAEKQMRLLQLEKDKEVQVQKELGVQVDRLTQLLHQEKRHQDELKVQEVEALRLKYIAREERYSKKYIYPVNISNKLTGRFVLDGDRQELKAIKKQLDVLRQVQFSQNKELARLQKEKAELLATGQYTEDSFVIQELSRLIAAKQP</sequence>
<reference evidence="9 10" key="1">
    <citation type="submission" date="2018-08" db="EMBL/GenBank/DDBJ databases">
        <title>Aphanomyces genome sequencing and annotation.</title>
        <authorList>
            <person name="Minardi D."/>
            <person name="Oidtmann B."/>
            <person name="Van Der Giezen M."/>
            <person name="Studholme D.J."/>
        </authorList>
    </citation>
    <scope>NUCLEOTIDE SEQUENCE [LARGE SCALE GENOMIC DNA]</scope>
    <source>
        <strain evidence="9 10">SA</strain>
    </source>
</reference>
<evidence type="ECO:0000256" key="4">
    <source>
        <dbReference type="ARBA" id="ARBA00022884"/>
    </source>
</evidence>
<dbReference type="Pfam" id="PF12416">
    <property type="entry name" value="DUF3668"/>
    <property type="match status" value="1"/>
</dbReference>
<name>A0A397D9Z4_APHAT</name>
<evidence type="ECO:0000313" key="10">
    <source>
        <dbReference type="Proteomes" id="UP000265716"/>
    </source>
</evidence>
<dbReference type="GO" id="GO:0003743">
    <property type="term" value="F:translation initiation factor activity"/>
    <property type="evidence" value="ECO:0007669"/>
    <property type="project" value="UniProtKB-KW"/>
</dbReference>
<dbReference type="InterPro" id="IPR022136">
    <property type="entry name" value="DUF3668"/>
</dbReference>
<dbReference type="VEuPathDB" id="FungiDB:H257_12024"/>
<comment type="caution">
    <text evidence="9">The sequence shown here is derived from an EMBL/GenBank/DDBJ whole genome shotgun (WGS) entry which is preliminary data.</text>
</comment>
<dbReference type="InterPro" id="IPR023398">
    <property type="entry name" value="TIF_eIF4e-like"/>
</dbReference>
<evidence type="ECO:0000256" key="5">
    <source>
        <dbReference type="ARBA" id="ARBA00022917"/>
    </source>
</evidence>
<comment type="similarity">
    <text evidence="1 6">Belongs to the eukaryotic initiation factor 4E family.</text>
</comment>
<evidence type="ECO:0000256" key="3">
    <source>
        <dbReference type="ARBA" id="ARBA00022845"/>
    </source>
</evidence>
<keyword evidence="3" id="KW-0810">Translation regulation</keyword>
<organism evidence="9 10">
    <name type="scientific">Aphanomyces astaci</name>
    <name type="common">Crayfish plague agent</name>
    <dbReference type="NCBI Taxonomy" id="112090"/>
    <lineage>
        <taxon>Eukaryota</taxon>
        <taxon>Sar</taxon>
        <taxon>Stramenopiles</taxon>
        <taxon>Oomycota</taxon>
        <taxon>Saprolegniomycetes</taxon>
        <taxon>Saprolegniales</taxon>
        <taxon>Verrucalvaceae</taxon>
        <taxon>Aphanomyces</taxon>
    </lineage>
</organism>
<evidence type="ECO:0000313" key="9">
    <source>
        <dbReference type="EMBL" id="RHY60806.1"/>
    </source>
</evidence>
<dbReference type="AlphaFoldDB" id="A0A397D9Z4"/>
<keyword evidence="2 6" id="KW-0396">Initiation factor</keyword>
<feature type="domain" description="DUF3668" evidence="8">
    <location>
        <begin position="324"/>
        <end position="449"/>
    </location>
</feature>
<keyword evidence="4 6" id="KW-0694">RNA-binding</keyword>
<evidence type="ECO:0000256" key="1">
    <source>
        <dbReference type="ARBA" id="ARBA00009860"/>
    </source>
</evidence>
<dbReference type="PANTHER" id="PTHR11960">
    <property type="entry name" value="EUKARYOTIC TRANSLATION INITIATION FACTOR 4E RELATED"/>
    <property type="match status" value="1"/>
</dbReference>
<proteinExistence type="inferred from homology"/>
<dbReference type="SUPFAM" id="SSF55418">
    <property type="entry name" value="eIF4e-like"/>
    <property type="match status" value="1"/>
</dbReference>
<protein>
    <recommendedName>
        <fullName evidence="8">DUF3668 domain-containing protein</fullName>
    </recommendedName>
</protein>
<dbReference type="Gene3D" id="3.30.760.10">
    <property type="entry name" value="RNA Cap, Translation Initiation Factor Eif4e"/>
    <property type="match status" value="1"/>
</dbReference>
<dbReference type="Proteomes" id="UP000265716">
    <property type="component" value="Unassembled WGS sequence"/>
</dbReference>
<feature type="coiled-coil region" evidence="7">
    <location>
        <begin position="740"/>
        <end position="793"/>
    </location>
</feature>
<dbReference type="EMBL" id="QUTC01005017">
    <property type="protein sequence ID" value="RHY60806.1"/>
    <property type="molecule type" value="Genomic_DNA"/>
</dbReference>
<dbReference type="Pfam" id="PF01652">
    <property type="entry name" value="IF4E"/>
    <property type="match status" value="1"/>
</dbReference>
<evidence type="ECO:0000256" key="7">
    <source>
        <dbReference type="SAM" id="Coils"/>
    </source>
</evidence>
<evidence type="ECO:0000256" key="2">
    <source>
        <dbReference type="ARBA" id="ARBA00022540"/>
    </source>
</evidence>
<dbReference type="GO" id="GO:0006417">
    <property type="term" value="P:regulation of translation"/>
    <property type="evidence" value="ECO:0007669"/>
    <property type="project" value="UniProtKB-KW"/>
</dbReference>